<sequence length="444" mass="48357">MNVSLSLGLGLGAEPLINTTQVAIDVFLASKQANGQISGLGYWQVANGYTAIALHDSWTNTSGNVEVLNELLTEVEANQTDCIDDFNDDSMWWGIFLLDMYDLTRDSHHLAVAQNIWAHVREYVIPPGKYVINGTDMEGGVMWSNKNNETQVNAITAGLFSELSARLALTLAPAPGSASASVPAMVPPDGSGSHRQEFLDHAIFSLFWILRCRYVPAQYLVLDHIDLETGQSFDWTFTYNTGQAIAASIAVYDAMKQVQPQPQTRPTAPTHSNVAGLSPSTYPPTHSNIAALSPSPSTDTYLDLACQMARHAMTRESWIDPDGTLTERAAYPGSPPNQKSAAENDDAVGFKAVLVRSLAKLYRILSRDCLYPDVQDQLVRFIAWQFQSLQERDTTANGTGQYGPWWAGPMDLPTSHSQLAALDVMAAIHAVAPAIADRGSSTRV</sequence>
<name>W9YSB2_9EURO</name>
<evidence type="ECO:0008006" key="4">
    <source>
        <dbReference type="Google" id="ProtNLM"/>
    </source>
</evidence>
<reference evidence="2 3" key="1">
    <citation type="submission" date="2013-03" db="EMBL/GenBank/DDBJ databases">
        <title>The Genome Sequence of Capronia epimyces CBS 606.96.</title>
        <authorList>
            <consortium name="The Broad Institute Genomics Platform"/>
            <person name="Cuomo C."/>
            <person name="de Hoog S."/>
            <person name="Gorbushina A."/>
            <person name="Walker B."/>
            <person name="Young S.K."/>
            <person name="Zeng Q."/>
            <person name="Gargeya S."/>
            <person name="Fitzgerald M."/>
            <person name="Haas B."/>
            <person name="Abouelleil A."/>
            <person name="Allen A.W."/>
            <person name="Alvarado L."/>
            <person name="Arachchi H.M."/>
            <person name="Berlin A.M."/>
            <person name="Chapman S.B."/>
            <person name="Gainer-Dewar J."/>
            <person name="Goldberg J."/>
            <person name="Griggs A."/>
            <person name="Gujja S."/>
            <person name="Hansen M."/>
            <person name="Howarth C."/>
            <person name="Imamovic A."/>
            <person name="Ireland A."/>
            <person name="Larimer J."/>
            <person name="McCowan C."/>
            <person name="Murphy C."/>
            <person name="Pearson M."/>
            <person name="Poon T.W."/>
            <person name="Priest M."/>
            <person name="Roberts A."/>
            <person name="Saif S."/>
            <person name="Shea T."/>
            <person name="Sisk P."/>
            <person name="Sykes S."/>
            <person name="Wortman J."/>
            <person name="Nusbaum C."/>
            <person name="Birren B."/>
        </authorList>
    </citation>
    <scope>NUCLEOTIDE SEQUENCE [LARGE SCALE GENOMIC DNA]</scope>
    <source>
        <strain evidence="2 3">CBS 606.96</strain>
    </source>
</reference>
<dbReference type="GO" id="GO:0005975">
    <property type="term" value="P:carbohydrate metabolic process"/>
    <property type="evidence" value="ECO:0007669"/>
    <property type="project" value="InterPro"/>
</dbReference>
<dbReference type="InterPro" id="IPR053169">
    <property type="entry name" value="MUG_Protein"/>
</dbReference>
<gene>
    <name evidence="2" type="ORF">A1O3_05849</name>
</gene>
<dbReference type="SUPFAM" id="SSF48208">
    <property type="entry name" value="Six-hairpin glycosidases"/>
    <property type="match status" value="1"/>
</dbReference>
<dbReference type="AlphaFoldDB" id="W9YSB2"/>
<comment type="caution">
    <text evidence="2">The sequence shown here is derived from an EMBL/GenBank/DDBJ whole genome shotgun (WGS) entry which is preliminary data.</text>
</comment>
<feature type="region of interest" description="Disordered" evidence="1">
    <location>
        <begin position="324"/>
        <end position="343"/>
    </location>
</feature>
<dbReference type="Proteomes" id="UP000019478">
    <property type="component" value="Unassembled WGS sequence"/>
</dbReference>
<dbReference type="Pfam" id="PF03663">
    <property type="entry name" value="Glyco_hydro_76"/>
    <property type="match status" value="1"/>
</dbReference>
<feature type="compositionally biased region" description="Polar residues" evidence="1">
    <location>
        <begin position="271"/>
        <end position="280"/>
    </location>
</feature>
<dbReference type="HOGENOM" id="CLU_030049_2_0_1"/>
<evidence type="ECO:0000313" key="3">
    <source>
        <dbReference type="Proteomes" id="UP000019478"/>
    </source>
</evidence>
<feature type="compositionally biased region" description="Low complexity" evidence="1">
    <location>
        <begin position="260"/>
        <end position="270"/>
    </location>
</feature>
<dbReference type="InterPro" id="IPR008928">
    <property type="entry name" value="6-hairpin_glycosidase_sf"/>
</dbReference>
<protein>
    <recommendedName>
        <fullName evidence="4">Glycoside hydrolase family 76 protein</fullName>
    </recommendedName>
</protein>
<dbReference type="eggNOG" id="ENOG502S9QC">
    <property type="taxonomic scope" value="Eukaryota"/>
</dbReference>
<organism evidence="2 3">
    <name type="scientific">Capronia epimyces CBS 606.96</name>
    <dbReference type="NCBI Taxonomy" id="1182542"/>
    <lineage>
        <taxon>Eukaryota</taxon>
        <taxon>Fungi</taxon>
        <taxon>Dikarya</taxon>
        <taxon>Ascomycota</taxon>
        <taxon>Pezizomycotina</taxon>
        <taxon>Eurotiomycetes</taxon>
        <taxon>Chaetothyriomycetidae</taxon>
        <taxon>Chaetothyriales</taxon>
        <taxon>Herpotrichiellaceae</taxon>
        <taxon>Capronia</taxon>
    </lineage>
</organism>
<dbReference type="STRING" id="1182542.W9YSB2"/>
<dbReference type="InterPro" id="IPR005198">
    <property type="entry name" value="Glyco_hydro_76"/>
</dbReference>
<dbReference type="PANTHER" id="PTHR47791">
    <property type="entry name" value="MEIOTICALLY UP-REGULATED GENE 191 PROTEIN"/>
    <property type="match status" value="1"/>
</dbReference>
<keyword evidence="3" id="KW-1185">Reference proteome</keyword>
<dbReference type="Gene3D" id="1.50.10.20">
    <property type="match status" value="2"/>
</dbReference>
<dbReference type="PANTHER" id="PTHR47791:SF3">
    <property type="entry name" value="MEIOTICALLY UP-REGULATED GENE 191 PROTEIN"/>
    <property type="match status" value="1"/>
</dbReference>
<feature type="region of interest" description="Disordered" evidence="1">
    <location>
        <begin position="260"/>
        <end position="280"/>
    </location>
</feature>
<accession>W9YSB2</accession>
<dbReference type="EMBL" id="AMGY01000004">
    <property type="protein sequence ID" value="EXJ85174.1"/>
    <property type="molecule type" value="Genomic_DNA"/>
</dbReference>
<evidence type="ECO:0000256" key="1">
    <source>
        <dbReference type="SAM" id="MobiDB-lite"/>
    </source>
</evidence>
<dbReference type="RefSeq" id="XP_007734159.1">
    <property type="nucleotide sequence ID" value="XM_007735969.1"/>
</dbReference>
<evidence type="ECO:0000313" key="2">
    <source>
        <dbReference type="EMBL" id="EXJ85174.1"/>
    </source>
</evidence>
<dbReference type="GeneID" id="19169959"/>
<dbReference type="OrthoDB" id="9984024at2759"/>
<proteinExistence type="predicted"/>